<proteinExistence type="predicted"/>
<dbReference type="EMBL" id="JANHOG010002218">
    <property type="protein sequence ID" value="KAJ3525794.1"/>
    <property type="molecule type" value="Genomic_DNA"/>
</dbReference>
<name>A0ACC1RT15_9APHY</name>
<sequence>MSNVLTPARYVVSFYKDSVGIVESPNEADADIIFGQVTVMWAKVLMKIPARRILKSGGHDSLELCQSVLSSAAAKAAGAHYLIIFAENGRVRRLSASSQSDAQAMYNQISLECVRLLVEVPAAEVLKTHGFNPWTQQCKDAVHAMS</sequence>
<gene>
    <name evidence="1" type="ORF">NM688_g8349</name>
</gene>
<dbReference type="Proteomes" id="UP001148662">
    <property type="component" value="Unassembled WGS sequence"/>
</dbReference>
<protein>
    <submittedName>
        <fullName evidence="1">Uncharacterized protein</fullName>
    </submittedName>
</protein>
<accession>A0ACC1RT15</accession>
<evidence type="ECO:0000313" key="2">
    <source>
        <dbReference type="Proteomes" id="UP001148662"/>
    </source>
</evidence>
<organism evidence="1 2">
    <name type="scientific">Phlebia brevispora</name>
    <dbReference type="NCBI Taxonomy" id="194682"/>
    <lineage>
        <taxon>Eukaryota</taxon>
        <taxon>Fungi</taxon>
        <taxon>Dikarya</taxon>
        <taxon>Basidiomycota</taxon>
        <taxon>Agaricomycotina</taxon>
        <taxon>Agaricomycetes</taxon>
        <taxon>Polyporales</taxon>
        <taxon>Meruliaceae</taxon>
        <taxon>Phlebia</taxon>
    </lineage>
</organism>
<comment type="caution">
    <text evidence="1">The sequence shown here is derived from an EMBL/GenBank/DDBJ whole genome shotgun (WGS) entry which is preliminary data.</text>
</comment>
<reference evidence="1" key="1">
    <citation type="submission" date="2022-07" db="EMBL/GenBank/DDBJ databases">
        <title>Genome Sequence of Phlebia brevispora.</title>
        <authorList>
            <person name="Buettner E."/>
        </authorList>
    </citation>
    <scope>NUCLEOTIDE SEQUENCE</scope>
    <source>
        <strain evidence="1">MPL23</strain>
    </source>
</reference>
<evidence type="ECO:0000313" key="1">
    <source>
        <dbReference type="EMBL" id="KAJ3525794.1"/>
    </source>
</evidence>
<keyword evidence="2" id="KW-1185">Reference proteome</keyword>